<dbReference type="AlphaFoldDB" id="A0A8I6TIN8"/>
<dbReference type="Proteomes" id="UP000494040">
    <property type="component" value="Unassembled WGS sequence"/>
</dbReference>
<feature type="region of interest" description="Disordered" evidence="1">
    <location>
        <begin position="778"/>
        <end position="809"/>
    </location>
</feature>
<evidence type="ECO:0000313" key="2">
    <source>
        <dbReference type="EnsemblMetazoa" id="XP_014252526.1"/>
    </source>
</evidence>
<dbReference type="KEGG" id="clec:106668362"/>
<dbReference type="PANTHER" id="PTHR33480">
    <property type="entry name" value="SET DOMAIN-CONTAINING PROTEIN-RELATED"/>
    <property type="match status" value="1"/>
</dbReference>
<evidence type="ECO:0000313" key="3">
    <source>
        <dbReference type="Proteomes" id="UP000494040"/>
    </source>
</evidence>
<feature type="region of interest" description="Disordered" evidence="1">
    <location>
        <begin position="108"/>
        <end position="185"/>
    </location>
</feature>
<reference evidence="2" key="1">
    <citation type="submission" date="2022-01" db="UniProtKB">
        <authorList>
            <consortium name="EnsemblMetazoa"/>
        </authorList>
    </citation>
    <scope>IDENTIFICATION</scope>
</reference>
<proteinExistence type="predicted"/>
<sequence>MQRGKALVNLALSGMSTLAEENFCLMQKVEDKKFFIKRENELTKVGKHGKEDLYSFSDKGKSCHGILITKNKSKSELENQISFLKMFTEKQEHIGGFVRTDQIRVDQAQASSSSTVAISRDEGDETNADIQIPSEHVEPTLTPGSSLDKSDRSRIKSVSRRLFPSSTSDVIGDQPGEGTSQIFLPPNTESRELTKATHRRTSNRKAHFCKFCDKKIVYLSRHLKTAHEAEAEVKRYVEATGSYKNRLFAKIKGDGDEKYNREHPLSPIVLKCNKVGSKRHSRIPCTSCNNLISSKNYFPHLKLCNESIFANRRVEKQHAKVRALSLPPTLNDYLKNIIMPKLREGNTRSLLLKDPYLIEHGNMLSDKYAGEDQHKMILSHIRTISKIIFKIKEKVYIKENVVLDSSRDCLTPKTYGYFVEAIREMGGAGQGPGGGYAKPSVVDQYGRTFRNFAKTVAYKLRLEEDASNIKQVKEWQDIFDDSFSDRVSSVARKQADRKTLIQRQAIPIMEDVQKLINFVKMKLEESFTALEGGFNEKAYRMFVKVLLLKLWIFNRKRVKEIDQITVEDWYNAQEVDERSDEYLSLSNSEKLFASSFKRLCVKGKLGRVVALLVLKEDLKYFNRMLELRSVADVGPNNRFLFARGESFVEGTAVMREFANECGAENPTLLRGTKLRKHLAVSLQYVSLTTEDLRQVAETLGHREETHLKFYRHPVSALHLGRISKLFTALDKGRIQTFKGQPLDSIVIENLEDLGTQPSTVLPNTPPQSFQEGFINRQNLNTSPQPGCSYAVRDSPDYERGETDTSSEEEILLPRGETPGRKRRHAPRLRQRKRFRWSKEIKDDLRVEFNEEINNSKLPGFDRIRQGCRKLSNKHKSLLIMSPKLVRGAINNIIQQLKMNK</sequence>
<dbReference type="PANTHER" id="PTHR33480:SF1">
    <property type="entry name" value="TYR RECOMBINASE DOMAIN-CONTAINING PROTEIN"/>
    <property type="match status" value="1"/>
</dbReference>
<accession>A0A8I6TIN8</accession>
<protein>
    <submittedName>
        <fullName evidence="2">Uncharacterized protein</fullName>
    </submittedName>
</protein>
<feature type="compositionally biased region" description="Basic and acidic residues" evidence="1">
    <location>
        <begin position="793"/>
        <end position="802"/>
    </location>
</feature>
<organism evidence="2 3">
    <name type="scientific">Cimex lectularius</name>
    <name type="common">Bed bug</name>
    <name type="synonym">Acanthia lectularia</name>
    <dbReference type="NCBI Taxonomy" id="79782"/>
    <lineage>
        <taxon>Eukaryota</taxon>
        <taxon>Metazoa</taxon>
        <taxon>Ecdysozoa</taxon>
        <taxon>Arthropoda</taxon>
        <taxon>Hexapoda</taxon>
        <taxon>Insecta</taxon>
        <taxon>Pterygota</taxon>
        <taxon>Neoptera</taxon>
        <taxon>Paraneoptera</taxon>
        <taxon>Hemiptera</taxon>
        <taxon>Heteroptera</taxon>
        <taxon>Panheteroptera</taxon>
        <taxon>Cimicomorpha</taxon>
        <taxon>Cimicidae</taxon>
        <taxon>Cimex</taxon>
    </lineage>
</organism>
<keyword evidence="3" id="KW-1185">Reference proteome</keyword>
<evidence type="ECO:0000256" key="1">
    <source>
        <dbReference type="SAM" id="MobiDB-lite"/>
    </source>
</evidence>
<name>A0A8I6TIN8_CIMLE</name>
<dbReference type="EnsemblMetazoa" id="XM_014397040.2">
    <property type="protein sequence ID" value="XP_014252526.1"/>
    <property type="gene ID" value="LOC106668362"/>
</dbReference>
<feature type="compositionally biased region" description="Polar residues" evidence="1">
    <location>
        <begin position="108"/>
        <end position="117"/>
    </location>
</feature>
<dbReference type="RefSeq" id="XP_014252526.1">
    <property type="nucleotide sequence ID" value="XM_014397040.2"/>
</dbReference>
<dbReference type="GeneID" id="106668362"/>
<dbReference type="OrthoDB" id="6597316at2759"/>